<evidence type="ECO:0000313" key="2">
    <source>
        <dbReference type="EMBL" id="ARF11612.1"/>
    </source>
</evidence>
<protein>
    <submittedName>
        <fullName evidence="2">Uncharacterized protein</fullName>
    </submittedName>
</protein>
<feature type="coiled-coil region" evidence="1">
    <location>
        <begin position="465"/>
        <end position="492"/>
    </location>
</feature>
<dbReference type="EMBL" id="KY684109">
    <property type="protein sequence ID" value="ARF11612.1"/>
    <property type="molecule type" value="Genomic_DNA"/>
</dbReference>
<proteinExistence type="predicted"/>
<reference evidence="2" key="1">
    <citation type="journal article" date="2017" name="Science">
        <title>Giant viruses with an expanded complement of translation system components.</title>
        <authorList>
            <person name="Schulz F."/>
            <person name="Yutin N."/>
            <person name="Ivanova N.N."/>
            <person name="Ortega D.R."/>
            <person name="Lee T.K."/>
            <person name="Vierheilig J."/>
            <person name="Daims H."/>
            <person name="Horn M."/>
            <person name="Wagner M."/>
            <person name="Jensen G.J."/>
            <person name="Kyrpides N.C."/>
            <person name="Koonin E.V."/>
            <person name="Woyke T."/>
        </authorList>
    </citation>
    <scope>NUCLEOTIDE SEQUENCE</scope>
    <source>
        <strain evidence="2">KNV1</strain>
    </source>
</reference>
<sequence length="656" mass="76205">MSKAKKNIDKPIVNDIDNPRVNNDLFDYDNAIIKLTATECLDQNPHHYGHQKQACTEMFQHIVDCYGDGKILKPETIKAYFEYVINKSKYNATHYYYAHYGQYKCIKKNQDIVSQTMMILFRSYIPTTEMFAELINLSAYDKCYKILNENPDFTVLSNEWLNLIVEKRLQYSLDDSDETELVNFIFKNIQFTSEEVLLLSGCSNTLLAGKLAGIISKFAGNFTEEYMAKACSALPYTKTVVQALIMRGVKITSDHLTIVCSKCNMYAIDFILQTTRLPVTKDNFKALITSQIYNKIPVDDSNTYYYRKQLNQSPWVKGYNMEKMELLIKYGYKLDYDDVLYAIDQSIELPGIERFNIDLDKKLLEACWNNDFYPAYPWKCIEPEMIELQKACTTRRGKLIKSLIQSNKLVPDRKCMENASNFISNQPIYNDLVTAGGKPTYKCIKNCARLLKNTHYLLMLVNDFEKVYNDETKQYQDKIKKLEDDIVKLGGKLDKETVKEDPKIEVKEEPKTDIKVDSKEIPKTETAKKITKKVVKKTVKKKNIIVVDEEDEDIIEPKSIELPIDTSKVQELQKQYRLKSDPPQKLVKIFDIDKKKQLSYTDIKKYLLEKIRTDKWTDDSAKELIKIPDIVKKNLNVKGESINFTDIDKLVCMFLI</sequence>
<gene>
    <name evidence="2" type="ORF">Klosneuvirus_2_48</name>
</gene>
<keyword evidence="1" id="KW-0175">Coiled coil</keyword>
<organism evidence="2">
    <name type="scientific">Klosneuvirus KNV1</name>
    <dbReference type="NCBI Taxonomy" id="1977640"/>
    <lineage>
        <taxon>Viruses</taxon>
        <taxon>Varidnaviria</taxon>
        <taxon>Bamfordvirae</taxon>
        <taxon>Nucleocytoviricota</taxon>
        <taxon>Megaviricetes</taxon>
        <taxon>Imitervirales</taxon>
        <taxon>Mimiviridae</taxon>
        <taxon>Klosneuvirinae</taxon>
        <taxon>Klosneuvirus</taxon>
    </lineage>
</organism>
<accession>A0A1V0SIR2</accession>
<name>A0A1V0SIR2_9VIRU</name>
<evidence type="ECO:0000256" key="1">
    <source>
        <dbReference type="SAM" id="Coils"/>
    </source>
</evidence>